<protein>
    <submittedName>
        <fullName evidence="1">Uncharacterized protein</fullName>
    </submittedName>
</protein>
<evidence type="ECO:0000313" key="2">
    <source>
        <dbReference type="Proteomes" id="UP000032287"/>
    </source>
</evidence>
<organism evidence="1 2">
    <name type="scientific">Weissella cibaria</name>
    <dbReference type="NCBI Taxonomy" id="137591"/>
    <lineage>
        <taxon>Bacteria</taxon>
        <taxon>Bacillati</taxon>
        <taxon>Bacillota</taxon>
        <taxon>Bacilli</taxon>
        <taxon>Lactobacillales</taxon>
        <taxon>Lactobacillaceae</taxon>
        <taxon>Weissella</taxon>
    </lineage>
</organism>
<dbReference type="OrthoDB" id="2156137at2"/>
<accession>A0A0D1LUT1</accession>
<dbReference type="STRING" id="137591.AO080_07425"/>
<sequence length="203" mass="22594">MLEVYHFVNPLSGDSLETEKKLASYVTTATEKIALQVVPVMTMQSVHETAVALGHPEQEQVLSQTMYRFILDVKALQFQGKKVARRFLEAAQTAIFSGQPYTDEFVMGLVADIAADQTLFLEDRNSDLTIQAYRADHNMAAEMGVTQFPTLVVYNTNGANHASRTTDFSDESLRSLITPTANQQLNTYDGYLHNGHVTEIEEG</sequence>
<dbReference type="Proteomes" id="UP000032287">
    <property type="component" value="Unassembled WGS sequence"/>
</dbReference>
<dbReference type="SUPFAM" id="SSF52833">
    <property type="entry name" value="Thioredoxin-like"/>
    <property type="match status" value="1"/>
</dbReference>
<dbReference type="AlphaFoldDB" id="A0A0D1LUT1"/>
<dbReference type="Gene3D" id="3.40.30.10">
    <property type="entry name" value="Glutaredoxin"/>
    <property type="match status" value="1"/>
</dbReference>
<dbReference type="EMBL" id="JWHU01000002">
    <property type="protein sequence ID" value="KIU22332.1"/>
    <property type="molecule type" value="Genomic_DNA"/>
</dbReference>
<evidence type="ECO:0000313" key="1">
    <source>
        <dbReference type="EMBL" id="KIU22332.1"/>
    </source>
</evidence>
<dbReference type="KEGG" id="wcb:AO080_07425"/>
<dbReference type="PATRIC" id="fig|137591.25.peg.296"/>
<dbReference type="eggNOG" id="COG2761">
    <property type="taxonomic scope" value="Bacteria"/>
</dbReference>
<keyword evidence="2" id="KW-1185">Reference proteome</keyword>
<dbReference type="InterPro" id="IPR036249">
    <property type="entry name" value="Thioredoxin-like_sf"/>
</dbReference>
<dbReference type="Pfam" id="PF13743">
    <property type="entry name" value="Thioredoxin_5"/>
    <property type="match status" value="1"/>
</dbReference>
<gene>
    <name evidence="1" type="ORF">QX99_00300</name>
</gene>
<comment type="caution">
    <text evidence="1">The sequence shown here is derived from an EMBL/GenBank/DDBJ whole genome shotgun (WGS) entry which is preliminary data.</text>
</comment>
<name>A0A0D1LUT1_9LACO</name>
<dbReference type="RefSeq" id="WP_043709342.1">
    <property type="nucleotide sequence ID" value="NZ_CP012873.1"/>
</dbReference>
<reference evidence="1 2" key="1">
    <citation type="journal article" date="2015" name="Microbiology (Mosc.)">
        <title>Genomics of the Weissella cibaria species with an examination of its metabolic traits.</title>
        <authorList>
            <person name="Lynch K.M."/>
            <person name="Lucid A."/>
            <person name="Arendt E.K."/>
            <person name="Sleator R.D."/>
            <person name="Lucey B."/>
            <person name="Coffey A."/>
        </authorList>
    </citation>
    <scope>NUCLEOTIDE SEQUENCE [LARGE SCALE GENOMIC DNA]</scope>
    <source>
        <strain evidence="1 2">MG1</strain>
    </source>
</reference>
<proteinExistence type="predicted"/>